<feature type="transmembrane region" description="Helical" evidence="7">
    <location>
        <begin position="109"/>
        <end position="131"/>
    </location>
</feature>
<dbReference type="Proteomes" id="UP000053326">
    <property type="component" value="Unassembled WGS sequence"/>
</dbReference>
<keyword evidence="5 7" id="KW-1133">Transmembrane helix</keyword>
<dbReference type="PATRIC" id="fig|85874.4.peg.1678"/>
<dbReference type="Pfam" id="PF00528">
    <property type="entry name" value="BPD_transp_1"/>
    <property type="match status" value="1"/>
</dbReference>
<dbReference type="CDD" id="cd06261">
    <property type="entry name" value="TM_PBP2"/>
    <property type="match status" value="1"/>
</dbReference>
<evidence type="ECO:0000256" key="6">
    <source>
        <dbReference type="ARBA" id="ARBA00023136"/>
    </source>
</evidence>
<dbReference type="GO" id="GO:0005886">
    <property type="term" value="C:plasma membrane"/>
    <property type="evidence" value="ECO:0007669"/>
    <property type="project" value="UniProtKB-SubCell"/>
</dbReference>
<dbReference type="SUPFAM" id="SSF161098">
    <property type="entry name" value="MetI-like"/>
    <property type="match status" value="1"/>
</dbReference>
<dbReference type="PANTHER" id="PTHR43386:SF1">
    <property type="entry name" value="D,D-DIPEPTIDE TRANSPORT SYSTEM PERMEASE PROTEIN DDPC-RELATED"/>
    <property type="match status" value="1"/>
</dbReference>
<protein>
    <submittedName>
        <fullName evidence="9">Glutathione ABC transport system permease protein GsiA</fullName>
    </submittedName>
</protein>
<proteinExistence type="inferred from homology"/>
<dbReference type="InterPro" id="IPR000515">
    <property type="entry name" value="MetI-like"/>
</dbReference>
<evidence type="ECO:0000313" key="10">
    <source>
        <dbReference type="Proteomes" id="UP000053326"/>
    </source>
</evidence>
<evidence type="ECO:0000256" key="5">
    <source>
        <dbReference type="ARBA" id="ARBA00022989"/>
    </source>
</evidence>
<evidence type="ECO:0000313" key="9">
    <source>
        <dbReference type="EMBL" id="KUK36765.1"/>
    </source>
</evidence>
<feature type="transmembrane region" description="Helical" evidence="7">
    <location>
        <begin position="17"/>
        <end position="35"/>
    </location>
</feature>
<gene>
    <name evidence="9" type="ORF">XD66_0529</name>
</gene>
<evidence type="ECO:0000259" key="8">
    <source>
        <dbReference type="PROSITE" id="PS50928"/>
    </source>
</evidence>
<dbReference type="Gene3D" id="1.10.3720.10">
    <property type="entry name" value="MetI-like"/>
    <property type="match status" value="1"/>
</dbReference>
<evidence type="ECO:0000256" key="1">
    <source>
        <dbReference type="ARBA" id="ARBA00004651"/>
    </source>
</evidence>
<dbReference type="InterPro" id="IPR035906">
    <property type="entry name" value="MetI-like_sf"/>
</dbReference>
<keyword evidence="6 7" id="KW-0472">Membrane</keyword>
<feature type="domain" description="ABC transmembrane type-1" evidence="8">
    <location>
        <begin position="74"/>
        <end position="264"/>
    </location>
</feature>
<evidence type="ECO:0000256" key="4">
    <source>
        <dbReference type="ARBA" id="ARBA00022692"/>
    </source>
</evidence>
<dbReference type="EMBL" id="LGFO01000045">
    <property type="protein sequence ID" value="KUK36765.1"/>
    <property type="molecule type" value="Genomic_DNA"/>
</dbReference>
<feature type="transmembrane region" description="Helical" evidence="7">
    <location>
        <begin position="137"/>
        <end position="156"/>
    </location>
</feature>
<comment type="caution">
    <text evidence="9">The sequence shown here is derived from an EMBL/GenBank/DDBJ whole genome shotgun (WGS) entry which is preliminary data.</text>
</comment>
<evidence type="ECO:0000256" key="7">
    <source>
        <dbReference type="RuleBase" id="RU363032"/>
    </source>
</evidence>
<keyword evidence="4 7" id="KW-0812">Transmembrane</keyword>
<comment type="similarity">
    <text evidence="7">Belongs to the binding-protein-dependent transport system permease family.</text>
</comment>
<accession>A0A101FGS7</accession>
<feature type="transmembrane region" description="Helical" evidence="7">
    <location>
        <begin position="246"/>
        <end position="267"/>
    </location>
</feature>
<evidence type="ECO:0000256" key="3">
    <source>
        <dbReference type="ARBA" id="ARBA00022475"/>
    </source>
</evidence>
<dbReference type="PANTHER" id="PTHR43386">
    <property type="entry name" value="OLIGOPEPTIDE TRANSPORT SYSTEM PERMEASE PROTEIN APPC"/>
    <property type="match status" value="1"/>
</dbReference>
<evidence type="ECO:0000256" key="2">
    <source>
        <dbReference type="ARBA" id="ARBA00022448"/>
    </source>
</evidence>
<reference evidence="10" key="1">
    <citation type="journal article" date="2015" name="MBio">
        <title>Genome-Resolved Metagenomic Analysis Reveals Roles for Candidate Phyla and Other Microbial Community Members in Biogeochemical Transformations in Oil Reservoirs.</title>
        <authorList>
            <person name="Hu P."/>
            <person name="Tom L."/>
            <person name="Singh A."/>
            <person name="Thomas B.C."/>
            <person name="Baker B.J."/>
            <person name="Piceno Y.M."/>
            <person name="Andersen G.L."/>
            <person name="Banfield J.F."/>
        </authorList>
    </citation>
    <scope>NUCLEOTIDE SEQUENCE [LARGE SCALE GENOMIC DNA]</scope>
</reference>
<dbReference type="GO" id="GO:0055085">
    <property type="term" value="P:transmembrane transport"/>
    <property type="evidence" value="ECO:0007669"/>
    <property type="project" value="InterPro"/>
</dbReference>
<keyword evidence="3" id="KW-1003">Cell membrane</keyword>
<dbReference type="PROSITE" id="PS50928">
    <property type="entry name" value="ABC_TM1"/>
    <property type="match status" value="1"/>
</dbReference>
<sequence>MHINYWQEIKDDEFGKVGLILLILMLVLAALAPLLTEYRPEAYTGHIFSPPSRQHLLGTNDVGQDIWTRLLYGARTSLVVGCGAALLAALFSVVVGCTTALVGGIYDRLLMRLVDALIVIPPVIVVILVAAYLRPNYLLMILLISAFLWPGGARVIRGQTLSLKERMHVSAARTFGAGWSHLILHHIIPDLGPVIVATMIHDARRSVFMEAGLSFLGISDPAVVSWGKMMQHALRFSYLEVWKWWLLPPGIALSLLISSLSFLGYALEKALNPRLRKGVSHAGD</sequence>
<feature type="transmembrane region" description="Helical" evidence="7">
    <location>
        <begin position="78"/>
        <end position="102"/>
    </location>
</feature>
<comment type="subcellular location">
    <subcellularLocation>
        <location evidence="1 7">Cell membrane</location>
        <topology evidence="1 7">Multi-pass membrane protein</topology>
    </subcellularLocation>
</comment>
<name>A0A101FGS7_9THEO</name>
<dbReference type="InterPro" id="IPR050366">
    <property type="entry name" value="BP-dependent_transpt_permease"/>
</dbReference>
<organism evidence="9 10">
    <name type="scientific">Thermacetogenium phaeum</name>
    <dbReference type="NCBI Taxonomy" id="85874"/>
    <lineage>
        <taxon>Bacteria</taxon>
        <taxon>Bacillati</taxon>
        <taxon>Bacillota</taxon>
        <taxon>Clostridia</taxon>
        <taxon>Thermoanaerobacterales</taxon>
        <taxon>Thermoanaerobacteraceae</taxon>
        <taxon>Thermacetogenium</taxon>
    </lineage>
</organism>
<keyword evidence="2 7" id="KW-0813">Transport</keyword>
<dbReference type="AlphaFoldDB" id="A0A101FGS7"/>